<evidence type="ECO:0000313" key="2">
    <source>
        <dbReference type="EMBL" id="GAA0745443.1"/>
    </source>
</evidence>
<accession>A0ABN1JRW7</accession>
<protein>
    <submittedName>
        <fullName evidence="2">Uncharacterized protein</fullName>
    </submittedName>
</protein>
<keyword evidence="3" id="KW-1185">Reference proteome</keyword>
<dbReference type="EMBL" id="BAAAGF010000003">
    <property type="protein sequence ID" value="GAA0745443.1"/>
    <property type="molecule type" value="Genomic_DNA"/>
</dbReference>
<dbReference type="RefSeq" id="WP_165353676.1">
    <property type="nucleotide sequence ID" value="NZ_BAAAGF010000003.1"/>
</dbReference>
<sequence>MKKIVLALTLMFALSTVFTSCREKKSADETVEEAIEDVGDEVEDAVDEVTDDN</sequence>
<dbReference type="PROSITE" id="PS51257">
    <property type="entry name" value="PROKAR_LIPOPROTEIN"/>
    <property type="match status" value="1"/>
</dbReference>
<comment type="caution">
    <text evidence="2">The sequence shown here is derived from an EMBL/GenBank/DDBJ whole genome shotgun (WGS) entry which is preliminary data.</text>
</comment>
<organism evidence="2 3">
    <name type="scientific">Gaetbulibacter jejuensis</name>
    <dbReference type="NCBI Taxonomy" id="584607"/>
    <lineage>
        <taxon>Bacteria</taxon>
        <taxon>Pseudomonadati</taxon>
        <taxon>Bacteroidota</taxon>
        <taxon>Flavobacteriia</taxon>
        <taxon>Flavobacteriales</taxon>
        <taxon>Flavobacteriaceae</taxon>
        <taxon>Gaetbulibacter</taxon>
    </lineage>
</organism>
<evidence type="ECO:0000313" key="3">
    <source>
        <dbReference type="Proteomes" id="UP001500736"/>
    </source>
</evidence>
<feature type="signal peptide" evidence="1">
    <location>
        <begin position="1"/>
        <end position="19"/>
    </location>
</feature>
<feature type="chain" id="PRO_5045474961" evidence="1">
    <location>
        <begin position="20"/>
        <end position="53"/>
    </location>
</feature>
<keyword evidence="1" id="KW-0732">Signal</keyword>
<name>A0ABN1JRW7_9FLAO</name>
<gene>
    <name evidence="2" type="ORF">GCM10009431_20530</name>
</gene>
<evidence type="ECO:0000256" key="1">
    <source>
        <dbReference type="SAM" id="SignalP"/>
    </source>
</evidence>
<proteinExistence type="predicted"/>
<dbReference type="Proteomes" id="UP001500736">
    <property type="component" value="Unassembled WGS sequence"/>
</dbReference>
<reference evidence="2 3" key="1">
    <citation type="journal article" date="2019" name="Int. J. Syst. Evol. Microbiol.">
        <title>The Global Catalogue of Microorganisms (GCM) 10K type strain sequencing project: providing services to taxonomists for standard genome sequencing and annotation.</title>
        <authorList>
            <consortium name="The Broad Institute Genomics Platform"/>
            <consortium name="The Broad Institute Genome Sequencing Center for Infectious Disease"/>
            <person name="Wu L."/>
            <person name="Ma J."/>
        </authorList>
    </citation>
    <scope>NUCLEOTIDE SEQUENCE [LARGE SCALE GENOMIC DNA]</scope>
    <source>
        <strain evidence="2 3">JCM 15976</strain>
    </source>
</reference>